<feature type="region of interest" description="Disordered" evidence="1">
    <location>
        <begin position="171"/>
        <end position="349"/>
    </location>
</feature>
<dbReference type="AlphaFoldDB" id="A0A238FDW0"/>
<protein>
    <submittedName>
        <fullName evidence="2">BQ2448_2306 protein</fullName>
    </submittedName>
</protein>
<dbReference type="OrthoDB" id="2537729at2759"/>
<feature type="compositionally biased region" description="Low complexity" evidence="1">
    <location>
        <begin position="80"/>
        <end position="91"/>
    </location>
</feature>
<gene>
    <name evidence="2" type="ORF">BQ2448_2306</name>
</gene>
<dbReference type="EMBL" id="FMSP01000004">
    <property type="protein sequence ID" value="SCV69286.1"/>
    <property type="molecule type" value="Genomic_DNA"/>
</dbReference>
<dbReference type="STRING" id="269621.A0A238FDW0"/>
<proteinExistence type="predicted"/>
<evidence type="ECO:0000256" key="1">
    <source>
        <dbReference type="SAM" id="MobiDB-lite"/>
    </source>
</evidence>
<accession>A0A238FDW0</accession>
<organism evidence="2 3">
    <name type="scientific">Microbotryum intermedium</name>
    <dbReference type="NCBI Taxonomy" id="269621"/>
    <lineage>
        <taxon>Eukaryota</taxon>
        <taxon>Fungi</taxon>
        <taxon>Dikarya</taxon>
        <taxon>Basidiomycota</taxon>
        <taxon>Pucciniomycotina</taxon>
        <taxon>Microbotryomycetes</taxon>
        <taxon>Microbotryales</taxon>
        <taxon>Microbotryaceae</taxon>
        <taxon>Microbotryum</taxon>
    </lineage>
</organism>
<feature type="region of interest" description="Disordered" evidence="1">
    <location>
        <begin position="1"/>
        <end position="91"/>
    </location>
</feature>
<name>A0A238FDW0_9BASI</name>
<feature type="region of interest" description="Disordered" evidence="1">
    <location>
        <begin position="111"/>
        <end position="146"/>
    </location>
</feature>
<feature type="compositionally biased region" description="Polar residues" evidence="1">
    <location>
        <begin position="56"/>
        <end position="74"/>
    </location>
</feature>
<evidence type="ECO:0000313" key="3">
    <source>
        <dbReference type="Proteomes" id="UP000198372"/>
    </source>
</evidence>
<evidence type="ECO:0000313" key="2">
    <source>
        <dbReference type="EMBL" id="SCV69286.1"/>
    </source>
</evidence>
<feature type="compositionally biased region" description="Basic and acidic residues" evidence="1">
    <location>
        <begin position="330"/>
        <end position="349"/>
    </location>
</feature>
<sequence>MRRQMSPIEPLQGPNRKNDVVVGDSEEEGENALSDGSINVPSRPNCIQSKLRDSGSVRSETIASTHDLLNSSPAHRSRTRSTFGSSSIGRITNREFTENGFVLEVTAQPSKIASKRAKSAPVRRATSSKRARAAPEPVDSEMEHHGSDFFVDEADLRSLLTSSVSGTTIQRAVDTDMPIGSGKPCPALVGKTTPGEPDSQDLRKRKKRFDNEFSGSLAKAGSRKAIEHGPSTRTSSPMELLPISSPPAERSPSCKSPQHGPRNALHVQSEPIAEKRENPVRGLAGILTRKGIAGVRHPGLSKAAKVPRLHINLKPPPPPKSSIPKPKEKKKGDESYSDEEKPWWKTKHPEEWTDEDFERYRRITERRERGLDSD</sequence>
<keyword evidence="3" id="KW-1185">Reference proteome</keyword>
<reference evidence="3" key="1">
    <citation type="submission" date="2016-09" db="EMBL/GenBank/DDBJ databases">
        <authorList>
            <person name="Jeantristanb JTB J.-T."/>
            <person name="Ricardo R."/>
        </authorList>
    </citation>
    <scope>NUCLEOTIDE SEQUENCE [LARGE SCALE GENOMIC DNA]</scope>
</reference>
<dbReference type="Proteomes" id="UP000198372">
    <property type="component" value="Unassembled WGS sequence"/>
</dbReference>
<feature type="compositionally biased region" description="Polar residues" evidence="1">
    <location>
        <begin position="34"/>
        <end position="48"/>
    </location>
</feature>